<gene>
    <name evidence="6" type="ORF">QU24_03920</name>
</gene>
<organism evidence="6 7">
    <name type="scientific">Pantoea rodasii</name>
    <dbReference type="NCBI Taxonomy" id="1076549"/>
    <lineage>
        <taxon>Bacteria</taxon>
        <taxon>Pseudomonadati</taxon>
        <taxon>Pseudomonadota</taxon>
        <taxon>Gammaproteobacteria</taxon>
        <taxon>Enterobacterales</taxon>
        <taxon>Erwiniaceae</taxon>
        <taxon>Pantoea</taxon>
    </lineage>
</organism>
<keyword evidence="4 6" id="KW-0456">Lyase</keyword>
<dbReference type="RefSeq" id="WP_039328614.1">
    <property type="nucleotide sequence ID" value="NZ_JTJJ01000016.1"/>
</dbReference>
<feature type="non-terminal residue" evidence="6">
    <location>
        <position position="1"/>
    </location>
</feature>
<dbReference type="InterPro" id="IPR015422">
    <property type="entry name" value="PyrdxlP-dep_Trfase_small"/>
</dbReference>
<dbReference type="EMBL" id="JTJJ01000016">
    <property type="protein sequence ID" value="KHJ69454.1"/>
    <property type="molecule type" value="Genomic_DNA"/>
</dbReference>
<dbReference type="PANTHER" id="PTHR43500">
    <property type="entry name" value="CYSTATHIONINE BETA-LYASE-RELATED"/>
    <property type="match status" value="1"/>
</dbReference>
<dbReference type="EC" id="4.4.1.8" evidence="6"/>
<dbReference type="InterPro" id="IPR000277">
    <property type="entry name" value="Cys/Met-Metab_PyrdxlP-dep_enz"/>
</dbReference>
<evidence type="ECO:0000256" key="5">
    <source>
        <dbReference type="RuleBase" id="RU362118"/>
    </source>
</evidence>
<dbReference type="PANTHER" id="PTHR43500:SF1">
    <property type="entry name" value="CYSTATHIONINE BETA-LYASE-RELATED"/>
    <property type="match status" value="1"/>
</dbReference>
<dbReference type="SUPFAM" id="SSF53383">
    <property type="entry name" value="PLP-dependent transferases"/>
    <property type="match status" value="1"/>
</dbReference>
<evidence type="ECO:0000256" key="2">
    <source>
        <dbReference type="ARBA" id="ARBA00009077"/>
    </source>
</evidence>
<evidence type="ECO:0000256" key="1">
    <source>
        <dbReference type="ARBA" id="ARBA00001933"/>
    </source>
</evidence>
<protein>
    <submittedName>
        <fullName evidence="6">Cystathionine beta-lyase</fullName>
        <ecNumber evidence="6">4.4.1.8</ecNumber>
    </submittedName>
</protein>
<accession>A0A0B1RA01</accession>
<dbReference type="GO" id="GO:0019450">
    <property type="term" value="P:L-cysteine catabolic process to pyruvate"/>
    <property type="evidence" value="ECO:0007669"/>
    <property type="project" value="TreeGrafter"/>
</dbReference>
<evidence type="ECO:0000313" key="6">
    <source>
        <dbReference type="EMBL" id="KHJ69454.1"/>
    </source>
</evidence>
<dbReference type="InterPro" id="IPR006233">
    <property type="entry name" value="Cys_b_lyase_bac"/>
</dbReference>
<comment type="caution">
    <text evidence="6">The sequence shown here is derived from an EMBL/GenBank/DDBJ whole genome shotgun (WGS) entry which is preliminary data.</text>
</comment>
<dbReference type="InterPro" id="IPR015424">
    <property type="entry name" value="PyrdxlP-dep_Trfase"/>
</dbReference>
<dbReference type="Pfam" id="PF01053">
    <property type="entry name" value="Cys_Met_Meta_PP"/>
    <property type="match status" value="1"/>
</dbReference>
<dbReference type="GO" id="GO:0019346">
    <property type="term" value="P:transsulfuration"/>
    <property type="evidence" value="ECO:0007669"/>
    <property type="project" value="InterPro"/>
</dbReference>
<dbReference type="Gene3D" id="3.90.1150.10">
    <property type="entry name" value="Aspartate Aminotransferase, domain 1"/>
    <property type="match status" value="1"/>
</dbReference>
<evidence type="ECO:0000256" key="4">
    <source>
        <dbReference type="ARBA" id="ARBA00023239"/>
    </source>
</evidence>
<evidence type="ECO:0000313" key="7">
    <source>
        <dbReference type="Proteomes" id="UP000030853"/>
    </source>
</evidence>
<sequence>LHEKLSREQLANYLDHFHHFSMAYSWGGYESLILANQPEELAEIRPAGGVDFTGTLVRLHIGLEHVDDLLDDLKAGFARLKP</sequence>
<dbReference type="AlphaFoldDB" id="A0A0B1RA01"/>
<keyword evidence="3 5" id="KW-0663">Pyridoxal phosphate</keyword>
<comment type="cofactor">
    <cofactor evidence="1 5">
        <name>pyridoxal 5'-phosphate</name>
        <dbReference type="ChEBI" id="CHEBI:597326"/>
    </cofactor>
</comment>
<reference evidence="6 7" key="1">
    <citation type="submission" date="2014-11" db="EMBL/GenBank/DDBJ databases">
        <title>Genome sequencing of Pantoea rodasii ND03.</title>
        <authorList>
            <person name="Muhamad Yunos N.Y."/>
            <person name="Chan K.-G."/>
        </authorList>
    </citation>
    <scope>NUCLEOTIDE SEQUENCE [LARGE SCALE GENOMIC DNA]</scope>
    <source>
        <strain evidence="6 7">ND03</strain>
    </source>
</reference>
<dbReference type="GO" id="GO:0030170">
    <property type="term" value="F:pyridoxal phosphate binding"/>
    <property type="evidence" value="ECO:0007669"/>
    <property type="project" value="InterPro"/>
</dbReference>
<comment type="similarity">
    <text evidence="2 5">Belongs to the trans-sulfuration enzymes family.</text>
</comment>
<dbReference type="Proteomes" id="UP000030853">
    <property type="component" value="Unassembled WGS sequence"/>
</dbReference>
<name>A0A0B1RA01_9GAMM</name>
<proteinExistence type="inferred from homology"/>
<dbReference type="GO" id="GO:0047804">
    <property type="term" value="F:cysteine-S-conjugate beta-lyase activity"/>
    <property type="evidence" value="ECO:0007669"/>
    <property type="project" value="InterPro"/>
</dbReference>
<evidence type="ECO:0000256" key="3">
    <source>
        <dbReference type="ARBA" id="ARBA00022898"/>
    </source>
</evidence>